<dbReference type="InterPro" id="IPR004358">
    <property type="entry name" value="Sig_transdc_His_kin-like_C"/>
</dbReference>
<keyword evidence="7" id="KW-0547">Nucleotide-binding</keyword>
<dbReference type="RefSeq" id="WP_066768695.1">
    <property type="nucleotide sequence ID" value="NZ_CP013244.1"/>
</dbReference>
<evidence type="ECO:0000256" key="1">
    <source>
        <dbReference type="ARBA" id="ARBA00000085"/>
    </source>
</evidence>
<feature type="domain" description="Histidine kinase" evidence="12">
    <location>
        <begin position="277"/>
        <end position="473"/>
    </location>
</feature>
<dbReference type="SMART" id="SM00304">
    <property type="entry name" value="HAMP"/>
    <property type="match status" value="1"/>
</dbReference>
<dbReference type="InterPro" id="IPR003594">
    <property type="entry name" value="HATPase_dom"/>
</dbReference>
<dbReference type="SUPFAM" id="SSF55874">
    <property type="entry name" value="ATPase domain of HSP90 chaperone/DNA topoisomerase II/histidine kinase"/>
    <property type="match status" value="1"/>
</dbReference>
<keyword evidence="5" id="KW-0597">Phosphoprotein</keyword>
<dbReference type="Pfam" id="PF00672">
    <property type="entry name" value="HAMP"/>
    <property type="match status" value="1"/>
</dbReference>
<dbReference type="Pfam" id="PF02518">
    <property type="entry name" value="HATPase_c"/>
    <property type="match status" value="1"/>
</dbReference>
<dbReference type="InterPro" id="IPR036097">
    <property type="entry name" value="HisK_dim/P_sf"/>
</dbReference>
<dbReference type="PROSITE" id="PS50885">
    <property type="entry name" value="HAMP"/>
    <property type="match status" value="1"/>
</dbReference>
<feature type="transmembrane region" description="Helical" evidence="11">
    <location>
        <begin position="195"/>
        <end position="216"/>
    </location>
</feature>
<comment type="subcellular location">
    <subcellularLocation>
        <location evidence="2">Cell membrane</location>
        <topology evidence="2">Multi-pass membrane protein</topology>
    </subcellularLocation>
</comment>
<evidence type="ECO:0000259" key="12">
    <source>
        <dbReference type="PROSITE" id="PS50109"/>
    </source>
</evidence>
<dbReference type="InterPro" id="IPR050980">
    <property type="entry name" value="2C_sensor_his_kinase"/>
</dbReference>
<dbReference type="EMBL" id="CP013244">
    <property type="protein sequence ID" value="ANP45418.1"/>
    <property type="molecule type" value="Genomic_DNA"/>
</dbReference>
<dbReference type="Proteomes" id="UP000092498">
    <property type="component" value="Chromosome"/>
</dbReference>
<name>A0A1B1AFT3_9PROT</name>
<evidence type="ECO:0000313" key="15">
    <source>
        <dbReference type="Proteomes" id="UP000092498"/>
    </source>
</evidence>
<dbReference type="PROSITE" id="PS50109">
    <property type="entry name" value="HIS_KIN"/>
    <property type="match status" value="1"/>
</dbReference>
<evidence type="ECO:0000256" key="3">
    <source>
        <dbReference type="ARBA" id="ARBA00012438"/>
    </source>
</evidence>
<keyword evidence="11" id="KW-1133">Transmembrane helix</keyword>
<evidence type="ECO:0000256" key="5">
    <source>
        <dbReference type="ARBA" id="ARBA00022553"/>
    </source>
</evidence>
<dbReference type="InterPro" id="IPR003660">
    <property type="entry name" value="HAMP_dom"/>
</dbReference>
<evidence type="ECO:0000256" key="2">
    <source>
        <dbReference type="ARBA" id="ARBA00004651"/>
    </source>
</evidence>
<dbReference type="InterPro" id="IPR005467">
    <property type="entry name" value="His_kinase_dom"/>
</dbReference>
<keyword evidence="6" id="KW-0808">Transferase</keyword>
<evidence type="ECO:0000256" key="11">
    <source>
        <dbReference type="SAM" id="Phobius"/>
    </source>
</evidence>
<dbReference type="SMART" id="SM00388">
    <property type="entry name" value="HisKA"/>
    <property type="match status" value="1"/>
</dbReference>
<dbReference type="AlphaFoldDB" id="A0A1B1AFT3"/>
<evidence type="ECO:0000256" key="8">
    <source>
        <dbReference type="ARBA" id="ARBA00022777"/>
    </source>
</evidence>
<evidence type="ECO:0000256" key="7">
    <source>
        <dbReference type="ARBA" id="ARBA00022741"/>
    </source>
</evidence>
<evidence type="ECO:0000259" key="13">
    <source>
        <dbReference type="PROSITE" id="PS50885"/>
    </source>
</evidence>
<feature type="region of interest" description="Disordered" evidence="10">
    <location>
        <begin position="114"/>
        <end position="162"/>
    </location>
</feature>
<dbReference type="SMART" id="SM00387">
    <property type="entry name" value="HATPase_c"/>
    <property type="match status" value="1"/>
</dbReference>
<dbReference type="InterPro" id="IPR003661">
    <property type="entry name" value="HisK_dim/P_dom"/>
</dbReference>
<dbReference type="GO" id="GO:0005524">
    <property type="term" value="F:ATP binding"/>
    <property type="evidence" value="ECO:0007669"/>
    <property type="project" value="UniProtKB-KW"/>
</dbReference>
<evidence type="ECO:0000256" key="9">
    <source>
        <dbReference type="ARBA" id="ARBA00022840"/>
    </source>
</evidence>
<keyword evidence="15" id="KW-1185">Reference proteome</keyword>
<dbReference type="EC" id="2.7.13.3" evidence="3"/>
<evidence type="ECO:0000313" key="14">
    <source>
        <dbReference type="EMBL" id="ANP45418.1"/>
    </source>
</evidence>
<keyword evidence="11" id="KW-0472">Membrane</keyword>
<dbReference type="CDD" id="cd06225">
    <property type="entry name" value="HAMP"/>
    <property type="match status" value="1"/>
</dbReference>
<dbReference type="Gene3D" id="1.10.287.130">
    <property type="match status" value="1"/>
</dbReference>
<protein>
    <recommendedName>
        <fullName evidence="3">histidine kinase</fullName>
        <ecNumber evidence="3">2.7.13.3</ecNumber>
    </recommendedName>
</protein>
<proteinExistence type="predicted"/>
<dbReference type="Pfam" id="PF00512">
    <property type="entry name" value="HisKA"/>
    <property type="match status" value="1"/>
</dbReference>
<dbReference type="GO" id="GO:0005886">
    <property type="term" value="C:plasma membrane"/>
    <property type="evidence" value="ECO:0007669"/>
    <property type="project" value="UniProtKB-SubCell"/>
</dbReference>
<evidence type="ECO:0000256" key="10">
    <source>
        <dbReference type="SAM" id="MobiDB-lite"/>
    </source>
</evidence>
<keyword evidence="9" id="KW-0067">ATP-binding</keyword>
<accession>A0A1B1AFT3</accession>
<dbReference type="GO" id="GO:0000155">
    <property type="term" value="F:phosphorelay sensor kinase activity"/>
    <property type="evidence" value="ECO:0007669"/>
    <property type="project" value="InterPro"/>
</dbReference>
<feature type="transmembrane region" description="Helical" evidence="11">
    <location>
        <begin position="12"/>
        <end position="31"/>
    </location>
</feature>
<feature type="domain" description="HAMP" evidence="13">
    <location>
        <begin position="217"/>
        <end position="269"/>
    </location>
</feature>
<dbReference type="PANTHER" id="PTHR44936:SF10">
    <property type="entry name" value="SENSOR PROTEIN RSTB"/>
    <property type="match status" value="1"/>
</dbReference>
<dbReference type="Gene3D" id="3.30.565.10">
    <property type="entry name" value="Histidine kinase-like ATPase, C-terminal domain"/>
    <property type="match status" value="1"/>
</dbReference>
<dbReference type="STRING" id="1759059.ATE48_05555"/>
<sequence length="473" mass="50499">MKIPLNTLTGRMVAVTVVAVIVSYAIAFAIYTNERGSALRRAAETNVAERVAFTAERLRDLPPARRVGAAESIREFSLRFNVSETPEITVNTGGAGTRIANVINERLANSETHARSRIIEAPSRRWRDRGPRPLRDGEDRPPPPPDQFGDGRGAGGPPDDAPIVRVTEATISVRLDEATWLNATARLPGPRPTPFSAIVGALVSIVIVGIGAALVARQIGRPLSDLANAARALGSGETNVAAPVSGPEDVRRASTAFNAMAERLGRQLNRQRQMLWALSHDLRTPITAIRLRAELIEDEGERQRLLASVAEMETLTEQALSLARAGASEEARASVDLAEIARTLCGELQDLGINVSADANEPIITECRPTEIARAMRNLGENAAKYGGGGIMRVYRNTANEAVIEIADSGPGVPADLLAKLTNPFFRADDARSEASGAGLGLAITQAIADSHGGRLILENRTPRGFSAKLILP</sequence>
<dbReference type="PRINTS" id="PR00344">
    <property type="entry name" value="BCTRLSENSOR"/>
</dbReference>
<reference evidence="14 15" key="1">
    <citation type="submission" date="2015-11" db="EMBL/GenBank/DDBJ databases">
        <title>Whole-Genome Sequence of Candidatus Oderbacter manganicum from the National Park Lower Oder Valley, Germany.</title>
        <authorList>
            <person name="Braun B."/>
            <person name="Liere K."/>
            <person name="Szewzyk U."/>
        </authorList>
    </citation>
    <scope>NUCLEOTIDE SEQUENCE [LARGE SCALE GENOMIC DNA]</scope>
    <source>
        <strain evidence="14 15">OTSz_A_272</strain>
    </source>
</reference>
<gene>
    <name evidence="14" type="ORF">ATE48_05555</name>
</gene>
<dbReference type="InParanoid" id="A0A1B1AFT3"/>
<keyword evidence="8" id="KW-0418">Kinase</keyword>
<dbReference type="SUPFAM" id="SSF47384">
    <property type="entry name" value="Homodimeric domain of signal transducing histidine kinase"/>
    <property type="match status" value="1"/>
</dbReference>
<dbReference type="CDD" id="cd00082">
    <property type="entry name" value="HisKA"/>
    <property type="match status" value="1"/>
</dbReference>
<keyword evidence="4" id="KW-1003">Cell membrane</keyword>
<evidence type="ECO:0000256" key="6">
    <source>
        <dbReference type="ARBA" id="ARBA00022679"/>
    </source>
</evidence>
<dbReference type="OrthoDB" id="9804645at2"/>
<dbReference type="InterPro" id="IPR036890">
    <property type="entry name" value="HATPase_C_sf"/>
</dbReference>
<organism evidence="14 15">
    <name type="scientific">Candidatus Viadribacter manganicus</name>
    <dbReference type="NCBI Taxonomy" id="1759059"/>
    <lineage>
        <taxon>Bacteria</taxon>
        <taxon>Pseudomonadati</taxon>
        <taxon>Pseudomonadota</taxon>
        <taxon>Alphaproteobacteria</taxon>
        <taxon>Hyphomonadales</taxon>
        <taxon>Hyphomonadaceae</taxon>
        <taxon>Candidatus Viadribacter</taxon>
    </lineage>
</organism>
<evidence type="ECO:0000256" key="4">
    <source>
        <dbReference type="ARBA" id="ARBA00022475"/>
    </source>
</evidence>
<dbReference type="KEGG" id="cbot:ATE48_05555"/>
<keyword evidence="11" id="KW-0812">Transmembrane</keyword>
<dbReference type="PANTHER" id="PTHR44936">
    <property type="entry name" value="SENSOR PROTEIN CREC"/>
    <property type="match status" value="1"/>
</dbReference>
<comment type="catalytic activity">
    <reaction evidence="1">
        <text>ATP + protein L-histidine = ADP + protein N-phospho-L-histidine.</text>
        <dbReference type="EC" id="2.7.13.3"/>
    </reaction>
</comment>
<feature type="compositionally biased region" description="Basic and acidic residues" evidence="10">
    <location>
        <begin position="114"/>
        <end position="141"/>
    </location>
</feature>
<dbReference type="SUPFAM" id="SSF158472">
    <property type="entry name" value="HAMP domain-like"/>
    <property type="match status" value="1"/>
</dbReference>